<dbReference type="Pfam" id="PF07691">
    <property type="entry name" value="PA14"/>
    <property type="match status" value="1"/>
</dbReference>
<name>W3XNV0_PESFW</name>
<dbReference type="GeneID" id="19265792"/>
<dbReference type="Gene3D" id="2.60.120.260">
    <property type="entry name" value="Galactose-binding domain-like"/>
    <property type="match status" value="1"/>
</dbReference>
<dbReference type="PROSITE" id="PS51820">
    <property type="entry name" value="PA14"/>
    <property type="match status" value="1"/>
</dbReference>
<evidence type="ECO:0000259" key="10">
    <source>
        <dbReference type="PROSITE" id="PS51820"/>
    </source>
</evidence>
<dbReference type="InterPro" id="IPR001764">
    <property type="entry name" value="Glyco_hydro_3_N"/>
</dbReference>
<organism evidence="11 12">
    <name type="scientific">Pestalotiopsis fici (strain W106-1 / CGMCC3.15140)</name>
    <dbReference type="NCBI Taxonomy" id="1229662"/>
    <lineage>
        <taxon>Eukaryota</taxon>
        <taxon>Fungi</taxon>
        <taxon>Dikarya</taxon>
        <taxon>Ascomycota</taxon>
        <taxon>Pezizomycotina</taxon>
        <taxon>Sordariomycetes</taxon>
        <taxon>Xylariomycetidae</taxon>
        <taxon>Amphisphaeriales</taxon>
        <taxon>Sporocadaceae</taxon>
        <taxon>Pestalotiopsis</taxon>
    </lineage>
</organism>
<dbReference type="InterPro" id="IPR036962">
    <property type="entry name" value="Glyco_hydro_3_N_sf"/>
</dbReference>
<evidence type="ECO:0000256" key="7">
    <source>
        <dbReference type="ARBA" id="ARBA00023277"/>
    </source>
</evidence>
<dbReference type="KEGG" id="pfy:PFICI_00779"/>
<keyword evidence="5" id="KW-0378">Hydrolase</keyword>
<dbReference type="InterPro" id="IPR011658">
    <property type="entry name" value="PA14_dom"/>
</dbReference>
<dbReference type="InParanoid" id="W3XNV0"/>
<evidence type="ECO:0000313" key="11">
    <source>
        <dbReference type="EMBL" id="ETS86951.1"/>
    </source>
</evidence>
<evidence type="ECO:0000256" key="2">
    <source>
        <dbReference type="ARBA" id="ARBA00004987"/>
    </source>
</evidence>
<dbReference type="SUPFAM" id="SSF52279">
    <property type="entry name" value="Beta-D-glucan exohydrolase, C-terminal domain"/>
    <property type="match status" value="1"/>
</dbReference>
<protein>
    <recommendedName>
        <fullName evidence="4">beta-glucosidase</fullName>
        <ecNumber evidence="4">3.2.1.21</ecNumber>
    </recommendedName>
</protein>
<dbReference type="Proteomes" id="UP000030651">
    <property type="component" value="Unassembled WGS sequence"/>
</dbReference>
<dbReference type="GO" id="GO:0008422">
    <property type="term" value="F:beta-glucosidase activity"/>
    <property type="evidence" value="ECO:0007669"/>
    <property type="project" value="UniProtKB-EC"/>
</dbReference>
<dbReference type="GO" id="GO:0009251">
    <property type="term" value="P:glucan catabolic process"/>
    <property type="evidence" value="ECO:0007669"/>
    <property type="project" value="TreeGrafter"/>
</dbReference>
<dbReference type="AlphaFoldDB" id="W3XNV0"/>
<dbReference type="InterPro" id="IPR002772">
    <property type="entry name" value="Glyco_hydro_3_C"/>
</dbReference>
<dbReference type="InterPro" id="IPR050288">
    <property type="entry name" value="Cellulose_deg_GH3"/>
</dbReference>
<dbReference type="EMBL" id="KI912109">
    <property type="protein sequence ID" value="ETS86951.1"/>
    <property type="molecule type" value="Genomic_DNA"/>
</dbReference>
<dbReference type="SMART" id="SM01217">
    <property type="entry name" value="Fn3_like"/>
    <property type="match status" value="1"/>
</dbReference>
<evidence type="ECO:0000256" key="4">
    <source>
        <dbReference type="ARBA" id="ARBA00012744"/>
    </source>
</evidence>
<reference evidence="12" key="1">
    <citation type="journal article" date="2015" name="BMC Genomics">
        <title>Genomic and transcriptomic analysis of the endophytic fungus Pestalotiopsis fici reveals its lifestyle and high potential for synthesis of natural products.</title>
        <authorList>
            <person name="Wang X."/>
            <person name="Zhang X."/>
            <person name="Liu L."/>
            <person name="Xiang M."/>
            <person name="Wang W."/>
            <person name="Sun X."/>
            <person name="Che Y."/>
            <person name="Guo L."/>
            <person name="Liu G."/>
            <person name="Guo L."/>
            <person name="Wang C."/>
            <person name="Yin W.B."/>
            <person name="Stadler M."/>
            <person name="Zhang X."/>
            <person name="Liu X."/>
        </authorList>
    </citation>
    <scope>NUCLEOTIDE SEQUENCE [LARGE SCALE GENOMIC DNA]</scope>
    <source>
        <strain evidence="12">W106-1 / CGMCC3.15140</strain>
    </source>
</reference>
<dbReference type="SUPFAM" id="SSF51445">
    <property type="entry name" value="(Trans)glycosidases"/>
    <property type="match status" value="1"/>
</dbReference>
<dbReference type="InterPro" id="IPR013783">
    <property type="entry name" value="Ig-like_fold"/>
</dbReference>
<dbReference type="PANTHER" id="PTHR42715:SF3">
    <property type="entry name" value="BETA-GLUCOSIDASE B-RELATED"/>
    <property type="match status" value="1"/>
</dbReference>
<keyword evidence="8" id="KW-0326">Glycosidase</keyword>
<keyword evidence="7" id="KW-0119">Carbohydrate metabolism</keyword>
<dbReference type="Gene3D" id="2.60.40.10">
    <property type="entry name" value="Immunoglobulins"/>
    <property type="match status" value="1"/>
</dbReference>
<accession>W3XNV0</accession>
<evidence type="ECO:0000256" key="1">
    <source>
        <dbReference type="ARBA" id="ARBA00000448"/>
    </source>
</evidence>
<dbReference type="InterPro" id="IPR026891">
    <property type="entry name" value="Fn3-like"/>
</dbReference>
<evidence type="ECO:0000256" key="8">
    <source>
        <dbReference type="ARBA" id="ARBA00023295"/>
    </source>
</evidence>
<evidence type="ECO:0000313" key="12">
    <source>
        <dbReference type="Proteomes" id="UP000030651"/>
    </source>
</evidence>
<evidence type="ECO:0000256" key="5">
    <source>
        <dbReference type="ARBA" id="ARBA00022801"/>
    </source>
</evidence>
<dbReference type="SUPFAM" id="SSF56988">
    <property type="entry name" value="Anthrax protective antigen"/>
    <property type="match status" value="1"/>
</dbReference>
<dbReference type="Pfam" id="PF01915">
    <property type="entry name" value="Glyco_hydro_3_C"/>
    <property type="match status" value="1"/>
</dbReference>
<dbReference type="InterPro" id="IPR017853">
    <property type="entry name" value="GH"/>
</dbReference>
<comment type="similarity">
    <text evidence="3">Belongs to the glycosyl hydrolase 3 family.</text>
</comment>
<dbReference type="Gene3D" id="3.20.20.300">
    <property type="entry name" value="Glycoside hydrolase, family 3, N-terminal domain"/>
    <property type="match status" value="1"/>
</dbReference>
<evidence type="ECO:0000256" key="6">
    <source>
        <dbReference type="ARBA" id="ARBA00023180"/>
    </source>
</evidence>
<gene>
    <name evidence="11" type="ORF">PFICI_00779</name>
</gene>
<keyword evidence="12" id="KW-1185">Reference proteome</keyword>
<dbReference type="FunFam" id="2.60.40.10:FF:000495">
    <property type="entry name" value="Periplasmic beta-glucosidase"/>
    <property type="match status" value="1"/>
</dbReference>
<dbReference type="InterPro" id="IPR037524">
    <property type="entry name" value="PA14/GLEYA"/>
</dbReference>
<dbReference type="Gene3D" id="3.40.50.1700">
    <property type="entry name" value="Glycoside hydrolase family 3 C-terminal domain"/>
    <property type="match status" value="1"/>
</dbReference>
<dbReference type="PANTHER" id="PTHR42715">
    <property type="entry name" value="BETA-GLUCOSIDASE"/>
    <property type="match status" value="1"/>
</dbReference>
<comment type="catalytic activity">
    <reaction evidence="1">
        <text>Hydrolysis of terminal, non-reducing beta-D-glucosyl residues with release of beta-D-glucose.</text>
        <dbReference type="EC" id="3.2.1.21"/>
    </reaction>
</comment>
<dbReference type="InterPro" id="IPR036881">
    <property type="entry name" value="Glyco_hydro_3_C_sf"/>
</dbReference>
<dbReference type="RefSeq" id="XP_007827551.1">
    <property type="nucleotide sequence ID" value="XM_007829360.1"/>
</dbReference>
<dbReference type="Pfam" id="PF00933">
    <property type="entry name" value="Glyco_hydro_3"/>
    <property type="match status" value="1"/>
</dbReference>
<dbReference type="STRING" id="1229662.W3XNV0"/>
<evidence type="ECO:0000256" key="3">
    <source>
        <dbReference type="ARBA" id="ARBA00005336"/>
    </source>
</evidence>
<dbReference type="HOGENOM" id="CLU_004542_4_0_1"/>
<dbReference type="eggNOG" id="ENOG502QWE5">
    <property type="taxonomic scope" value="Eukaryota"/>
</dbReference>
<comment type="pathway">
    <text evidence="2">Glycan metabolism; cellulose degradation.</text>
</comment>
<dbReference type="EC" id="3.2.1.21" evidence="4"/>
<proteinExistence type="inferred from homology"/>
<dbReference type="OMA" id="EIYLAAW"/>
<dbReference type="PRINTS" id="PR00133">
    <property type="entry name" value="GLHYDRLASE3"/>
</dbReference>
<keyword evidence="6" id="KW-0325">Glycoprotein</keyword>
<keyword evidence="9" id="KW-0624">Polysaccharide degradation</keyword>
<feature type="domain" description="PA14" evidence="10">
    <location>
        <begin position="426"/>
        <end position="579"/>
    </location>
</feature>
<sequence>MAPIQTDIPLQAGPQDPEKAALFSTTVVPVATIPQTPEELLAELTLEEKVSLLSGVDFRTTPGVQRLGISPLCTSDGINGVRPAAHDSDMTTACFPNTTCLASTWDAELLGVMGERLVPEAFAKSSQFLLGPTINIHRDARAGRNFECFSEDPLLSGQLAGAIVNSVQKGGVGSVPKHLVCNDSEYLRHFYNVELSVNDRPMREIYLAAWQHLLRTSDPVGLMMAYNKVDGDFCSENKPLMDLVRNEWGYKGIFMSDWFGTHNTVEPIKAGLDLEMPFPVWRRGKLIEAVKSGRVTQEEVDARVLKMLEVRDRTRPSHRSEPEFSEPNEETIKVIRDLAAGGIVLLKNENETLPVKSAKIALIGEFAKKPVVTGGGSASCNPQYLLSPHDTLKQALSGKAEIEYAAGVRTRRIIPMAPKEILLAANGRPGVDVKYFNDGTEGPVFTEQLDKAAVWMLGDGYRPGLAIVGSHLEMTTKMTPPSTGKHTLAVRATGDFSLTVNGQEVLTGKQPDVTTEQTIFNHTLLEFRTEVELTGGEPCDIKLHMRSRDKMTVNEPTPYAATLCFEEYYSESDAIAEAAELAKNSDTSIIFAGRDGQYESEGFDLQSIKMPENQTALIKAVAAASKKTVLVLQSGNPIDVSDFEGDVDAILAAHFYGQEGPNAIADILAGNVNPSGRLATTWFKSIEDAPSFGSFPARKEADGSVTLKYTEGLQMGYRHPDASRVRYPFGHGLSYTTFQYEALDARAQQDGSAEPKLICSVKVSNTGSVAGREVVQLYVTPASTSSVWRPQKELKGFKKILLQPGESKQVDFEVDLKVACSYWDEEKRSWSLDSGEYGVLVGSLGSNFTVAKSEVWNHL</sequence>
<evidence type="ECO:0000256" key="9">
    <source>
        <dbReference type="ARBA" id="ARBA00023326"/>
    </source>
</evidence>
<dbReference type="OrthoDB" id="10036721at2759"/>
<dbReference type="Pfam" id="PF14310">
    <property type="entry name" value="Fn3-like"/>
    <property type="match status" value="1"/>
</dbReference>